<dbReference type="eggNOG" id="ENOG5033HIH">
    <property type="taxonomic scope" value="Bacteria"/>
</dbReference>
<dbReference type="AlphaFoldDB" id="D1CGW9"/>
<accession>D1CGW9</accession>
<gene>
    <name evidence="1" type="ordered locus">Tter_2087</name>
</gene>
<organism evidence="1 2">
    <name type="scientific">Thermobaculum terrenum (strain ATCC BAA-798 / CCMEE 7001 / YNP1)</name>
    <dbReference type="NCBI Taxonomy" id="525904"/>
    <lineage>
        <taxon>Bacteria</taxon>
        <taxon>Bacillati</taxon>
        <taxon>Chloroflexota</taxon>
        <taxon>Chloroflexia</taxon>
        <taxon>Candidatus Thermobaculales</taxon>
        <taxon>Candidatus Thermobaculaceae</taxon>
        <taxon>Thermobaculum</taxon>
    </lineage>
</organism>
<protein>
    <submittedName>
        <fullName evidence="1">Alkylmercury lyase</fullName>
    </submittedName>
</protein>
<dbReference type="RefSeq" id="WP_012876021.1">
    <property type="nucleotide sequence ID" value="NC_013526.1"/>
</dbReference>
<proteinExistence type="predicted"/>
<dbReference type="Proteomes" id="UP000000323">
    <property type="component" value="Chromosome 2"/>
</dbReference>
<name>D1CGW9_THET1</name>
<dbReference type="EMBL" id="CP001826">
    <property type="protein sequence ID" value="ACZ42990.1"/>
    <property type="molecule type" value="Genomic_DNA"/>
</dbReference>
<dbReference type="SUPFAM" id="SSF160387">
    <property type="entry name" value="NosL/MerB-like"/>
    <property type="match status" value="1"/>
</dbReference>
<dbReference type="KEGG" id="ttr:Tter_2087"/>
<dbReference type="GO" id="GO:0018836">
    <property type="term" value="F:alkylmercury lyase activity"/>
    <property type="evidence" value="ECO:0007669"/>
    <property type="project" value="InterPro"/>
</dbReference>
<dbReference type="Gene3D" id="3.30.450.410">
    <property type="match status" value="1"/>
</dbReference>
<reference evidence="2" key="1">
    <citation type="journal article" date="2010" name="Stand. Genomic Sci.">
        <title>Complete genome sequence of 'Thermobaculum terrenum' type strain (YNP1).</title>
        <authorList>
            <person name="Kiss H."/>
            <person name="Cleland D."/>
            <person name="Lapidus A."/>
            <person name="Lucas S."/>
            <person name="Glavina Del Rio T."/>
            <person name="Nolan M."/>
            <person name="Tice H."/>
            <person name="Han C."/>
            <person name="Goodwin L."/>
            <person name="Pitluck S."/>
            <person name="Liolios K."/>
            <person name="Ivanova N."/>
            <person name="Mavromatis K."/>
            <person name="Ovchinnikova G."/>
            <person name="Pati A."/>
            <person name="Chen A."/>
            <person name="Palaniappan K."/>
            <person name="Land M."/>
            <person name="Hauser L."/>
            <person name="Chang Y."/>
            <person name="Jeffries C."/>
            <person name="Lu M."/>
            <person name="Brettin T."/>
            <person name="Detter J."/>
            <person name="Goker M."/>
            <person name="Tindall B."/>
            <person name="Beck B."/>
            <person name="McDermott T."/>
            <person name="Woyke T."/>
            <person name="Bristow J."/>
            <person name="Eisen J."/>
            <person name="Markowitz V."/>
            <person name="Hugenholtz P."/>
            <person name="Kyrpides N."/>
            <person name="Klenk H."/>
            <person name="Cheng J."/>
        </authorList>
    </citation>
    <scope>NUCLEOTIDE SEQUENCE [LARGE SCALE GENOMIC DNA]</scope>
    <source>
        <strain evidence="2">ATCC BAA-798 / YNP1</strain>
    </source>
</reference>
<evidence type="ECO:0000313" key="1">
    <source>
        <dbReference type="EMBL" id="ACZ42990.1"/>
    </source>
</evidence>
<dbReference type="InterPro" id="IPR004927">
    <property type="entry name" value="MerB"/>
</dbReference>
<sequence>MDALSKETPRIRPEVDAGGKRLYVHCFMDALMAPTVLGYESVSVRSDSPSGGQVMAHVTGRTVEAWPEGEVVSFGAARSGKGPVQELLCPYINAFPSRQDYERWARETPEAVTIALSLEEAFALARGLAATRP</sequence>
<dbReference type="HOGENOM" id="CLU_1905799_0_0_0"/>
<evidence type="ECO:0000313" key="2">
    <source>
        <dbReference type="Proteomes" id="UP000000323"/>
    </source>
</evidence>
<keyword evidence="2" id="KW-1185">Reference proteome</keyword>
<dbReference type="Pfam" id="PF03243">
    <property type="entry name" value="MerB"/>
    <property type="match status" value="1"/>
</dbReference>
<dbReference type="STRING" id="525904.Tter_2087"/>
<dbReference type="InterPro" id="IPR053717">
    <property type="entry name" value="MerB_lyase_sf"/>
</dbReference>
<keyword evidence="1" id="KW-0456">Lyase</keyword>